<reference evidence="3 4" key="1">
    <citation type="submission" date="2024-02" db="EMBL/GenBank/DDBJ databases">
        <title>High-quality chromosome-scale genome assembly of Pensacola bahiagrass (Paspalum notatum Flugge var. saurae).</title>
        <authorList>
            <person name="Vega J.M."/>
            <person name="Podio M."/>
            <person name="Orjuela J."/>
            <person name="Siena L.A."/>
            <person name="Pessino S.C."/>
            <person name="Combes M.C."/>
            <person name="Mariac C."/>
            <person name="Albertini E."/>
            <person name="Pupilli F."/>
            <person name="Ortiz J.P.A."/>
            <person name="Leblanc O."/>
        </authorList>
    </citation>
    <scope>NUCLEOTIDE SEQUENCE [LARGE SCALE GENOMIC DNA]</scope>
    <source>
        <strain evidence="3">R1</strain>
        <tissue evidence="3">Leaf</tissue>
    </source>
</reference>
<protein>
    <recommendedName>
        <fullName evidence="2">Reverse transcriptase Ty1/copia-type domain-containing protein</fullName>
    </recommendedName>
</protein>
<dbReference type="PANTHER" id="PTHR43383:SF2">
    <property type="entry name" value="AMIDOHYDROLASE 2 FAMILY PROTEIN"/>
    <property type="match status" value="1"/>
</dbReference>
<proteinExistence type="predicted"/>
<feature type="domain" description="Reverse transcriptase Ty1/copia-type" evidence="2">
    <location>
        <begin position="152"/>
        <end position="396"/>
    </location>
</feature>
<name>A0AAQ3Q0H1_PASNO</name>
<dbReference type="Pfam" id="PF07727">
    <property type="entry name" value="RVT_2"/>
    <property type="match status" value="1"/>
</dbReference>
<accession>A0AAQ3Q0H1</accession>
<dbReference type="EMBL" id="CP144746">
    <property type="protein sequence ID" value="WVZ56227.1"/>
    <property type="molecule type" value="Genomic_DNA"/>
</dbReference>
<keyword evidence="4" id="KW-1185">Reference proteome</keyword>
<evidence type="ECO:0000313" key="3">
    <source>
        <dbReference type="EMBL" id="WVZ56227.1"/>
    </source>
</evidence>
<sequence>MYVPFPMVEEPYFSMPAEAAPPVQPTVVATPAVDVGSSGTTANEQEIVPVPEPRAATPEPLAPDAAETEGSEQEIVPNSPPPEQPQVEEQDVIVRRSQRVRKSAIPDDYEVYVSEDIALEGDPTTYEEAMRSPDSSKWLAAMEDEMRSMDTNKVWDLEEIPKGAKKVGCKWVYKTKRDSKGNIERYKARLVAKGFTQREGIDYTETFSPVSSKDSFRIIMALVAHFDLELHQMDVKTAFLNGVLNENVFMAQPKGFVMKGKENLGCHLKKSIYGLKQASRQWYLKFDETIRKFGFKENDEDNCIYAKFRNGRYIFLVLYVDDILLASSDMDLLLETKSFLCSNYDMKDLGEASYVLGIQIHRDRNRCILGLSQKTYTENVLKRYGMQACKAGPVPIANGDNLGIFNVPRMNMRKNI</sequence>
<feature type="region of interest" description="Disordered" evidence="1">
    <location>
        <begin position="34"/>
        <end position="89"/>
    </location>
</feature>
<dbReference type="InterPro" id="IPR043502">
    <property type="entry name" value="DNA/RNA_pol_sf"/>
</dbReference>
<evidence type="ECO:0000259" key="2">
    <source>
        <dbReference type="Pfam" id="PF07727"/>
    </source>
</evidence>
<evidence type="ECO:0000256" key="1">
    <source>
        <dbReference type="SAM" id="MobiDB-lite"/>
    </source>
</evidence>
<dbReference type="Proteomes" id="UP001341281">
    <property type="component" value="Chromosome 02"/>
</dbReference>
<gene>
    <name evidence="3" type="ORF">U9M48_006795</name>
</gene>
<dbReference type="SUPFAM" id="SSF56672">
    <property type="entry name" value="DNA/RNA polymerases"/>
    <property type="match status" value="1"/>
</dbReference>
<evidence type="ECO:0000313" key="4">
    <source>
        <dbReference type="Proteomes" id="UP001341281"/>
    </source>
</evidence>
<dbReference type="InterPro" id="IPR013103">
    <property type="entry name" value="RVT_2"/>
</dbReference>
<organism evidence="3 4">
    <name type="scientific">Paspalum notatum var. saurae</name>
    <dbReference type="NCBI Taxonomy" id="547442"/>
    <lineage>
        <taxon>Eukaryota</taxon>
        <taxon>Viridiplantae</taxon>
        <taxon>Streptophyta</taxon>
        <taxon>Embryophyta</taxon>
        <taxon>Tracheophyta</taxon>
        <taxon>Spermatophyta</taxon>
        <taxon>Magnoliopsida</taxon>
        <taxon>Liliopsida</taxon>
        <taxon>Poales</taxon>
        <taxon>Poaceae</taxon>
        <taxon>PACMAD clade</taxon>
        <taxon>Panicoideae</taxon>
        <taxon>Andropogonodae</taxon>
        <taxon>Paspaleae</taxon>
        <taxon>Paspalinae</taxon>
        <taxon>Paspalum</taxon>
    </lineage>
</organism>
<dbReference type="AlphaFoldDB" id="A0AAQ3Q0H1"/>
<dbReference type="PANTHER" id="PTHR43383">
    <property type="entry name" value="NODULIN 6"/>
    <property type="match status" value="1"/>
</dbReference>